<dbReference type="Proteomes" id="UP000235746">
    <property type="component" value="Unassembled WGS sequence"/>
</dbReference>
<name>A0A2N7IBS0_9VIBR</name>
<evidence type="ECO:0000313" key="1">
    <source>
        <dbReference type="EMBL" id="PML53953.1"/>
    </source>
</evidence>
<proteinExistence type="predicted"/>
<organism evidence="1 2">
    <name type="scientific">Vibrio lentus</name>
    <dbReference type="NCBI Taxonomy" id="136468"/>
    <lineage>
        <taxon>Bacteria</taxon>
        <taxon>Pseudomonadati</taxon>
        <taxon>Pseudomonadota</taxon>
        <taxon>Gammaproteobacteria</taxon>
        <taxon>Vibrionales</taxon>
        <taxon>Vibrionaceae</taxon>
        <taxon>Vibrio</taxon>
    </lineage>
</organism>
<sequence length="303" mass="34949">MNFDFLSDLADELQRLLKEAGLIVPTYEQLRLQDKRSEELKSKIQHYDLSNLLIHFFTVYSRRIPITQWNVHTSSKLDGRNEISDIVRKLESGEDVNGLLSNKVKKINQVKHADLLRSEWGIYHLHFKESRSEELLFVYFNESNAYLIDILKHEKRDGSVVTWTNTDLVQIMHDNWPHLIKPYIFKTNSNAPVLTTEQRRTLRKKAGNTNIVVSDGTEYMPLGGGFSSSKHPIHAVMQSDFLFLTVKKLQTDVRNNCPAIKKALGEYTPEPHLKLKLDDSFQPLVVESEKGILLNLQANEEHG</sequence>
<dbReference type="EMBL" id="MCYL01000044">
    <property type="protein sequence ID" value="PML53953.1"/>
    <property type="molecule type" value="Genomic_DNA"/>
</dbReference>
<dbReference type="RefSeq" id="WP_102540397.1">
    <property type="nucleotide sequence ID" value="NZ_JAKMYA010000017.1"/>
</dbReference>
<comment type="caution">
    <text evidence="1">The sequence shown here is derived from an EMBL/GenBank/DDBJ whole genome shotgun (WGS) entry which is preliminary data.</text>
</comment>
<evidence type="ECO:0000313" key="2">
    <source>
        <dbReference type="Proteomes" id="UP000235746"/>
    </source>
</evidence>
<gene>
    <name evidence="1" type="ORF">BCT74_11435</name>
</gene>
<dbReference type="AlphaFoldDB" id="A0A2N7IBS0"/>
<accession>A0A2N7IBS0</accession>
<protein>
    <submittedName>
        <fullName evidence="1">Uncharacterized protein</fullName>
    </submittedName>
</protein>
<reference evidence="2" key="1">
    <citation type="submission" date="2016-07" db="EMBL/GenBank/DDBJ databases">
        <title>Nontailed viruses are major unrecognized killers of bacteria in the ocean.</title>
        <authorList>
            <person name="Kauffman K."/>
            <person name="Hussain F."/>
            <person name="Yang J."/>
            <person name="Arevalo P."/>
            <person name="Brown J."/>
            <person name="Cutler M."/>
            <person name="Kelly L."/>
            <person name="Polz M.F."/>
        </authorList>
    </citation>
    <scope>NUCLEOTIDE SEQUENCE [LARGE SCALE GENOMIC DNA]</scope>
    <source>
        <strain evidence="2">10N.261.51.B8</strain>
    </source>
</reference>